<dbReference type="Pfam" id="PF00528">
    <property type="entry name" value="BPD_transp_1"/>
    <property type="match status" value="1"/>
</dbReference>
<dbReference type="PANTHER" id="PTHR43848">
    <property type="entry name" value="PUTRESCINE TRANSPORT SYSTEM PERMEASE PROTEIN POTI"/>
    <property type="match status" value="1"/>
</dbReference>
<organism evidence="10 11">
    <name type="scientific">Hyphomicrobium facile</name>
    <dbReference type="NCBI Taxonomy" id="51670"/>
    <lineage>
        <taxon>Bacteria</taxon>
        <taxon>Pseudomonadati</taxon>
        <taxon>Pseudomonadota</taxon>
        <taxon>Alphaproteobacteria</taxon>
        <taxon>Hyphomicrobiales</taxon>
        <taxon>Hyphomicrobiaceae</taxon>
        <taxon>Hyphomicrobium</taxon>
    </lineage>
</organism>
<feature type="transmembrane region" description="Helical" evidence="8">
    <location>
        <begin position="135"/>
        <end position="153"/>
    </location>
</feature>
<dbReference type="SUPFAM" id="SSF161098">
    <property type="entry name" value="MetI-like"/>
    <property type="match status" value="1"/>
</dbReference>
<evidence type="ECO:0000256" key="8">
    <source>
        <dbReference type="RuleBase" id="RU363032"/>
    </source>
</evidence>
<evidence type="ECO:0000256" key="4">
    <source>
        <dbReference type="ARBA" id="ARBA00022475"/>
    </source>
</evidence>
<evidence type="ECO:0000256" key="2">
    <source>
        <dbReference type="ARBA" id="ARBA00007069"/>
    </source>
</evidence>
<gene>
    <name evidence="10" type="ORF">SAMN04488557_2334</name>
</gene>
<evidence type="ECO:0000259" key="9">
    <source>
        <dbReference type="PROSITE" id="PS50928"/>
    </source>
</evidence>
<evidence type="ECO:0000256" key="7">
    <source>
        <dbReference type="ARBA" id="ARBA00023136"/>
    </source>
</evidence>
<feature type="transmembrane region" description="Helical" evidence="8">
    <location>
        <begin position="12"/>
        <end position="35"/>
    </location>
</feature>
<reference evidence="11" key="1">
    <citation type="submission" date="2016-10" db="EMBL/GenBank/DDBJ databases">
        <authorList>
            <person name="Varghese N."/>
            <person name="Submissions S."/>
        </authorList>
    </citation>
    <scope>NUCLEOTIDE SEQUENCE [LARGE SCALE GENOMIC DNA]</scope>
    <source>
        <strain evidence="11">DSM 1565</strain>
    </source>
</reference>
<evidence type="ECO:0000256" key="5">
    <source>
        <dbReference type="ARBA" id="ARBA00022692"/>
    </source>
</evidence>
<keyword evidence="4" id="KW-1003">Cell membrane</keyword>
<dbReference type="GO" id="GO:0055085">
    <property type="term" value="P:transmembrane transport"/>
    <property type="evidence" value="ECO:0007669"/>
    <property type="project" value="InterPro"/>
</dbReference>
<evidence type="ECO:0000313" key="10">
    <source>
        <dbReference type="EMBL" id="SFV34470.1"/>
    </source>
</evidence>
<dbReference type="EMBL" id="FPCH01000002">
    <property type="protein sequence ID" value="SFV34470.1"/>
    <property type="molecule type" value="Genomic_DNA"/>
</dbReference>
<keyword evidence="6 8" id="KW-1133">Transmembrane helix</keyword>
<accession>A0A1I7NIL3</accession>
<keyword evidence="5 8" id="KW-0812">Transmembrane</keyword>
<evidence type="ECO:0000313" key="11">
    <source>
        <dbReference type="Proteomes" id="UP000199423"/>
    </source>
</evidence>
<keyword evidence="7 8" id="KW-0472">Membrane</keyword>
<protein>
    <submittedName>
        <fullName evidence="10">Spermidine/putrescine transport system permease protein</fullName>
    </submittedName>
</protein>
<dbReference type="RefSeq" id="WP_092867827.1">
    <property type="nucleotide sequence ID" value="NZ_FPCH01000002.1"/>
</dbReference>
<keyword evidence="11" id="KW-1185">Reference proteome</keyword>
<dbReference type="InterPro" id="IPR051789">
    <property type="entry name" value="Bact_Polyamine_Transport"/>
</dbReference>
<feature type="transmembrane region" description="Helical" evidence="8">
    <location>
        <begin position="65"/>
        <end position="89"/>
    </location>
</feature>
<evidence type="ECO:0000256" key="1">
    <source>
        <dbReference type="ARBA" id="ARBA00004651"/>
    </source>
</evidence>
<name>A0A1I7NIL3_9HYPH</name>
<dbReference type="GO" id="GO:0005886">
    <property type="term" value="C:plasma membrane"/>
    <property type="evidence" value="ECO:0007669"/>
    <property type="project" value="UniProtKB-SubCell"/>
</dbReference>
<feature type="transmembrane region" description="Helical" evidence="8">
    <location>
        <begin position="186"/>
        <end position="212"/>
    </location>
</feature>
<dbReference type="AlphaFoldDB" id="A0A1I7NIL3"/>
<proteinExistence type="inferred from homology"/>
<dbReference type="Gene3D" id="1.10.3720.10">
    <property type="entry name" value="MetI-like"/>
    <property type="match status" value="1"/>
</dbReference>
<dbReference type="OrthoDB" id="9782004at2"/>
<dbReference type="PROSITE" id="PS50928">
    <property type="entry name" value="ABC_TM1"/>
    <property type="match status" value="1"/>
</dbReference>
<dbReference type="CDD" id="cd06261">
    <property type="entry name" value="TM_PBP2"/>
    <property type="match status" value="1"/>
</dbReference>
<comment type="similarity">
    <text evidence="2">Belongs to the binding-protein-dependent transport system permease family. CysTW subfamily.</text>
</comment>
<sequence length="278" mass="29965">MNPAPTSKAPWLTVYVVAYVLFLYLPIAIIPLFSFNNSIQAAFPLSGFTLEWYRSLFGNDNLHRAFQTSLIVGVSAAFLATSIGVTVGYMEVAGGTRTARVISALCRLPILIPGVIVGIALLVLVNLAGLGPSRMAIVLGHTLVALPTAVVIMRGRFSSLPRSYSEVAMDLGAHEWTTFRRIVLPLAAPAITSSFMLSFLTSFDEFIVAFFLSGAEPTLPLYVWGQLRFPKALPSVMALGTFILLASIVIATVAEIIRRRGVASDELPVTTPRPLPIS</sequence>
<dbReference type="STRING" id="51670.SAMN04488557_2334"/>
<feature type="transmembrane region" description="Helical" evidence="8">
    <location>
        <begin position="232"/>
        <end position="254"/>
    </location>
</feature>
<feature type="transmembrane region" description="Helical" evidence="8">
    <location>
        <begin position="110"/>
        <end position="129"/>
    </location>
</feature>
<evidence type="ECO:0000256" key="3">
    <source>
        <dbReference type="ARBA" id="ARBA00022448"/>
    </source>
</evidence>
<comment type="subcellular location">
    <subcellularLocation>
        <location evidence="1 8">Cell membrane</location>
        <topology evidence="1 8">Multi-pass membrane protein</topology>
    </subcellularLocation>
</comment>
<evidence type="ECO:0000256" key="6">
    <source>
        <dbReference type="ARBA" id="ARBA00022989"/>
    </source>
</evidence>
<feature type="domain" description="ABC transmembrane type-1" evidence="9">
    <location>
        <begin position="66"/>
        <end position="254"/>
    </location>
</feature>
<dbReference type="InterPro" id="IPR035906">
    <property type="entry name" value="MetI-like_sf"/>
</dbReference>
<dbReference type="Proteomes" id="UP000199423">
    <property type="component" value="Unassembled WGS sequence"/>
</dbReference>
<keyword evidence="3 8" id="KW-0813">Transport</keyword>
<dbReference type="PANTHER" id="PTHR43848:SF2">
    <property type="entry name" value="PUTRESCINE TRANSPORT SYSTEM PERMEASE PROTEIN POTI"/>
    <property type="match status" value="1"/>
</dbReference>
<dbReference type="InterPro" id="IPR000515">
    <property type="entry name" value="MetI-like"/>
</dbReference>